<dbReference type="PANTHER" id="PTHR36435:SF1">
    <property type="entry name" value="CAAX AMINO TERMINAL PROTEASE FAMILY PROTEIN"/>
    <property type="match status" value="1"/>
</dbReference>
<feature type="transmembrane region" description="Helical" evidence="2">
    <location>
        <begin position="242"/>
        <end position="260"/>
    </location>
</feature>
<dbReference type="AlphaFoldDB" id="A0A1H9HN03"/>
<dbReference type="PANTHER" id="PTHR36435">
    <property type="entry name" value="SLR1288 PROTEIN"/>
    <property type="match status" value="1"/>
</dbReference>
<dbReference type="EMBL" id="FOGF01000003">
    <property type="protein sequence ID" value="SEQ63729.1"/>
    <property type="molecule type" value="Genomic_DNA"/>
</dbReference>
<dbReference type="InterPro" id="IPR052710">
    <property type="entry name" value="CAAX_protease"/>
</dbReference>
<feature type="transmembrane region" description="Helical" evidence="2">
    <location>
        <begin position="312"/>
        <end position="333"/>
    </location>
</feature>
<evidence type="ECO:0000313" key="4">
    <source>
        <dbReference type="EMBL" id="SEQ63729.1"/>
    </source>
</evidence>
<dbReference type="Pfam" id="PF02517">
    <property type="entry name" value="Rce1-like"/>
    <property type="match status" value="1"/>
</dbReference>
<comment type="similarity">
    <text evidence="1">Belongs to the UPF0177 family.</text>
</comment>
<evidence type="ECO:0000259" key="3">
    <source>
        <dbReference type="Pfam" id="PF02517"/>
    </source>
</evidence>
<feature type="transmembrane region" description="Helical" evidence="2">
    <location>
        <begin position="36"/>
        <end position="58"/>
    </location>
</feature>
<feature type="domain" description="CAAX prenyl protease 2/Lysostaphin resistance protein A-like" evidence="3">
    <location>
        <begin position="167"/>
        <end position="252"/>
    </location>
</feature>
<proteinExistence type="inferred from homology"/>
<evidence type="ECO:0000256" key="1">
    <source>
        <dbReference type="ARBA" id="ARBA00009067"/>
    </source>
</evidence>
<feature type="transmembrane region" description="Helical" evidence="2">
    <location>
        <begin position="121"/>
        <end position="143"/>
    </location>
</feature>
<evidence type="ECO:0000256" key="2">
    <source>
        <dbReference type="SAM" id="Phobius"/>
    </source>
</evidence>
<gene>
    <name evidence="4" type="ORF">SAMN05421767_1032</name>
</gene>
<evidence type="ECO:0000313" key="5">
    <source>
        <dbReference type="Proteomes" id="UP000198556"/>
    </source>
</evidence>
<accession>A0A1H9HN03</accession>
<feature type="transmembrane region" description="Helical" evidence="2">
    <location>
        <begin position="272"/>
        <end position="291"/>
    </location>
</feature>
<keyword evidence="2" id="KW-1133">Transmembrane helix</keyword>
<organism evidence="4 5">
    <name type="scientific">Granulicatella balaenopterae</name>
    <dbReference type="NCBI Taxonomy" id="137733"/>
    <lineage>
        <taxon>Bacteria</taxon>
        <taxon>Bacillati</taxon>
        <taxon>Bacillota</taxon>
        <taxon>Bacilli</taxon>
        <taxon>Lactobacillales</taxon>
        <taxon>Carnobacteriaceae</taxon>
        <taxon>Granulicatella</taxon>
    </lineage>
</organism>
<feature type="transmembrane region" description="Helical" evidence="2">
    <location>
        <begin position="197"/>
        <end position="213"/>
    </location>
</feature>
<feature type="transmembrane region" description="Helical" evidence="2">
    <location>
        <begin position="163"/>
        <end position="185"/>
    </location>
</feature>
<name>A0A1H9HN03_9LACT</name>
<keyword evidence="2" id="KW-0472">Membrane</keyword>
<sequence length="336" mass="37293">MENRSDFFNSTDNTTINETPIKRDLSAKKAVGRTSLFLISYQIIMTVASIVTMVIAIIKTGEYLDVASIQNAGALGAYTDALMLGLLVSTFFGVILFLYLEKGSDLIRVLQEKNRKISVKTLARLMTALMAVQVVFSVGSTAVEWLLNLFGISMLHSIEAASLGGYSLPIILYAGIIGPITEEVIFRGAILHYLERFGKWFAMILSSLLFGAFHANLPQAAFAFLMGLILAYVTYEYSIKWAMVLHIFNNLILNILITALGDFTNPDLIEKIQIGILVVAFVYTAIIIWRNKEQIKTYILELKQDNASFKEAFSSVALWFLLVILGIEGISMLTSI</sequence>
<keyword evidence="5" id="KW-1185">Reference proteome</keyword>
<dbReference type="InterPro" id="IPR003675">
    <property type="entry name" value="Rce1/LyrA-like_dom"/>
</dbReference>
<dbReference type="GO" id="GO:0004175">
    <property type="term" value="F:endopeptidase activity"/>
    <property type="evidence" value="ECO:0007669"/>
    <property type="project" value="UniProtKB-ARBA"/>
</dbReference>
<reference evidence="4 5" key="1">
    <citation type="submission" date="2016-10" db="EMBL/GenBank/DDBJ databases">
        <authorList>
            <person name="de Groot N.N."/>
        </authorList>
    </citation>
    <scope>NUCLEOTIDE SEQUENCE [LARGE SCALE GENOMIC DNA]</scope>
    <source>
        <strain evidence="4 5">DSM 15827</strain>
    </source>
</reference>
<dbReference type="RefSeq" id="WP_089745770.1">
    <property type="nucleotide sequence ID" value="NZ_FOGF01000003.1"/>
</dbReference>
<feature type="transmembrane region" description="Helical" evidence="2">
    <location>
        <begin position="219"/>
        <end position="235"/>
    </location>
</feature>
<dbReference type="GO" id="GO:0080120">
    <property type="term" value="P:CAAX-box protein maturation"/>
    <property type="evidence" value="ECO:0007669"/>
    <property type="project" value="UniProtKB-ARBA"/>
</dbReference>
<dbReference type="STRING" id="137733.SAMN05421767_1032"/>
<dbReference type="OrthoDB" id="8607342at2"/>
<feature type="transmembrane region" description="Helical" evidence="2">
    <location>
        <begin position="78"/>
        <end position="100"/>
    </location>
</feature>
<keyword evidence="2" id="KW-0812">Transmembrane</keyword>
<protein>
    <recommendedName>
        <fullName evidence="3">CAAX prenyl protease 2/Lysostaphin resistance protein A-like domain-containing protein</fullName>
    </recommendedName>
</protein>
<dbReference type="Proteomes" id="UP000198556">
    <property type="component" value="Unassembled WGS sequence"/>
</dbReference>